<feature type="region of interest" description="Disordered" evidence="1">
    <location>
        <begin position="1"/>
        <end position="32"/>
    </location>
</feature>
<gene>
    <name evidence="2" type="ORF">OIU85_011959</name>
</gene>
<reference evidence="2" key="1">
    <citation type="submission" date="2022-11" db="EMBL/GenBank/DDBJ databases">
        <authorList>
            <person name="Hyden B.L."/>
            <person name="Feng K."/>
            <person name="Yates T."/>
            <person name="Jawdy S."/>
            <person name="Smart L.B."/>
            <person name="Muchero W."/>
        </authorList>
    </citation>
    <scope>NUCLEOTIDE SEQUENCE</scope>
    <source>
        <tissue evidence="2">Shoot tip</tissue>
    </source>
</reference>
<name>A0A9Q0NU08_SALVM</name>
<feature type="compositionally biased region" description="Basic and acidic residues" evidence="1">
    <location>
        <begin position="1"/>
        <end position="11"/>
    </location>
</feature>
<dbReference type="EMBL" id="JAPFFL010000016">
    <property type="protein sequence ID" value="KAJ6675864.1"/>
    <property type="molecule type" value="Genomic_DNA"/>
</dbReference>
<sequence length="72" mass="7913">MVDAMEHRATDTEMSDVTATPPPPPRVPDDNSNVRELLTLARQLTNQGKPSQALQAVRLIIAWYGALNKIGM</sequence>
<comment type="caution">
    <text evidence="2">The sequence shown here is derived from an EMBL/GenBank/DDBJ whole genome shotgun (WGS) entry which is preliminary data.</text>
</comment>
<accession>A0A9Q0NU08</accession>
<evidence type="ECO:0000256" key="1">
    <source>
        <dbReference type="SAM" id="MobiDB-lite"/>
    </source>
</evidence>
<evidence type="ECO:0000313" key="2">
    <source>
        <dbReference type="EMBL" id="KAJ6675864.1"/>
    </source>
</evidence>
<proteinExistence type="predicted"/>
<dbReference type="Proteomes" id="UP001151529">
    <property type="component" value="Chromosome 14"/>
</dbReference>
<protein>
    <submittedName>
        <fullName evidence="2">Uncharacterized protein</fullName>
    </submittedName>
</protein>
<evidence type="ECO:0000313" key="3">
    <source>
        <dbReference type="Proteomes" id="UP001151529"/>
    </source>
</evidence>
<keyword evidence="3" id="KW-1185">Reference proteome</keyword>
<dbReference type="OrthoDB" id="10320085at2759"/>
<dbReference type="AlphaFoldDB" id="A0A9Q0NU08"/>
<reference evidence="2" key="2">
    <citation type="journal article" date="2023" name="Int. J. Mol. Sci.">
        <title>De Novo Assembly and Annotation of 11 Diverse Shrub Willow (Salix) Genomes Reveals Novel Gene Organization in Sex-Linked Regions.</title>
        <authorList>
            <person name="Hyden B."/>
            <person name="Feng K."/>
            <person name="Yates T.B."/>
            <person name="Jawdy S."/>
            <person name="Cereghino C."/>
            <person name="Smart L.B."/>
            <person name="Muchero W."/>
        </authorList>
    </citation>
    <scope>NUCLEOTIDE SEQUENCE [LARGE SCALE GENOMIC DNA]</scope>
    <source>
        <tissue evidence="2">Shoot tip</tissue>
    </source>
</reference>
<organism evidence="2 3">
    <name type="scientific">Salix viminalis</name>
    <name type="common">Common osier</name>
    <name type="synonym">Basket willow</name>
    <dbReference type="NCBI Taxonomy" id="40686"/>
    <lineage>
        <taxon>Eukaryota</taxon>
        <taxon>Viridiplantae</taxon>
        <taxon>Streptophyta</taxon>
        <taxon>Embryophyta</taxon>
        <taxon>Tracheophyta</taxon>
        <taxon>Spermatophyta</taxon>
        <taxon>Magnoliopsida</taxon>
        <taxon>eudicotyledons</taxon>
        <taxon>Gunneridae</taxon>
        <taxon>Pentapetalae</taxon>
        <taxon>rosids</taxon>
        <taxon>fabids</taxon>
        <taxon>Malpighiales</taxon>
        <taxon>Salicaceae</taxon>
        <taxon>Saliceae</taxon>
        <taxon>Salix</taxon>
    </lineage>
</organism>